<dbReference type="GeneID" id="80912487"/>
<dbReference type="Pfam" id="PF08240">
    <property type="entry name" value="ADH_N"/>
    <property type="match status" value="1"/>
</dbReference>
<dbReference type="SUPFAM" id="SSF51735">
    <property type="entry name" value="NAD(P)-binding Rossmann-fold domains"/>
    <property type="match status" value="1"/>
</dbReference>
<keyword evidence="3" id="KW-1185">Reference proteome</keyword>
<dbReference type="CDD" id="cd08267">
    <property type="entry name" value="MDR1"/>
    <property type="match status" value="1"/>
</dbReference>
<evidence type="ECO:0000313" key="2">
    <source>
        <dbReference type="EMBL" id="KAJ4350336.1"/>
    </source>
</evidence>
<organism evidence="2 3">
    <name type="scientific">Didymosphaeria variabile</name>
    <dbReference type="NCBI Taxonomy" id="1932322"/>
    <lineage>
        <taxon>Eukaryota</taxon>
        <taxon>Fungi</taxon>
        <taxon>Dikarya</taxon>
        <taxon>Ascomycota</taxon>
        <taxon>Pezizomycotina</taxon>
        <taxon>Dothideomycetes</taxon>
        <taxon>Pleosporomycetidae</taxon>
        <taxon>Pleosporales</taxon>
        <taxon>Massarineae</taxon>
        <taxon>Didymosphaeriaceae</taxon>
        <taxon>Didymosphaeria</taxon>
    </lineage>
</organism>
<dbReference type="Gene3D" id="3.90.180.10">
    <property type="entry name" value="Medium-chain alcohol dehydrogenases, catalytic domain"/>
    <property type="match status" value="1"/>
</dbReference>
<proteinExistence type="predicted"/>
<dbReference type="InterPro" id="IPR011032">
    <property type="entry name" value="GroES-like_sf"/>
</dbReference>
<name>A0A9W8XGQ3_9PLEO</name>
<dbReference type="OrthoDB" id="201656at2759"/>
<dbReference type="InterPro" id="IPR013154">
    <property type="entry name" value="ADH-like_N"/>
</dbReference>
<dbReference type="RefSeq" id="XP_056069266.1">
    <property type="nucleotide sequence ID" value="XM_056217710.1"/>
</dbReference>
<dbReference type="InterPro" id="IPR020843">
    <property type="entry name" value="ER"/>
</dbReference>
<dbReference type="EMBL" id="JAPEUX010000006">
    <property type="protein sequence ID" value="KAJ4350336.1"/>
    <property type="molecule type" value="Genomic_DNA"/>
</dbReference>
<sequence>MYAWEFKSAAGGIENNLYLPAAGVPKPHITEDQILVEVYSAALNPADYKVPELGLVARGMIPSPSTPGMDFCGKVCEIGRKVDSYCVGEMVFGMYGGPFGHGSLCQYVAVSKEMLATVPTGLEVDHMAGVGVTGLTAYQSIQPYVKKGDKIFINGGSGGTGIFGIQIAKALGCHVTTACSSANIELCKSLGADEIIDYKSADPIEVLRKKGQVFSLIVDNVGLPSHLYGQCHHFVVHHGHYSQVGADTGISSAVQHVSNMLLPGFLGGGRRKYQFMMLKPNHEQLVQLGKWIDEGKVKPVIDSVWEYDDAPRAFERLKTQRAKGKVVVNVKKNQNKE</sequence>
<evidence type="ECO:0000313" key="3">
    <source>
        <dbReference type="Proteomes" id="UP001140513"/>
    </source>
</evidence>
<reference evidence="2" key="1">
    <citation type="submission" date="2022-10" db="EMBL/GenBank/DDBJ databases">
        <title>Tapping the CABI collections for fungal endophytes: first genome assemblies for Collariella, Neodidymelliopsis, Ascochyta clinopodiicola, Didymella pomorum, Didymosphaeria variabile, Neocosmospora piperis and Neocucurbitaria cava.</title>
        <authorList>
            <person name="Hill R."/>
        </authorList>
    </citation>
    <scope>NUCLEOTIDE SEQUENCE</scope>
    <source>
        <strain evidence="2">IMI 356815</strain>
    </source>
</reference>
<dbReference type="PANTHER" id="PTHR11695:SF294">
    <property type="entry name" value="RETICULON-4-INTERACTING PROTEIN 1, MITOCHONDRIAL"/>
    <property type="match status" value="1"/>
</dbReference>
<gene>
    <name evidence="2" type="ORF">N0V89_008957</name>
</gene>
<dbReference type="SUPFAM" id="SSF50129">
    <property type="entry name" value="GroES-like"/>
    <property type="match status" value="1"/>
</dbReference>
<dbReference type="PANTHER" id="PTHR11695">
    <property type="entry name" value="ALCOHOL DEHYDROGENASE RELATED"/>
    <property type="match status" value="1"/>
</dbReference>
<accession>A0A9W8XGQ3</accession>
<feature type="domain" description="Enoyl reductase (ER)" evidence="1">
    <location>
        <begin position="12"/>
        <end position="328"/>
    </location>
</feature>
<dbReference type="GO" id="GO:0005739">
    <property type="term" value="C:mitochondrion"/>
    <property type="evidence" value="ECO:0007669"/>
    <property type="project" value="TreeGrafter"/>
</dbReference>
<comment type="caution">
    <text evidence="2">The sequence shown here is derived from an EMBL/GenBank/DDBJ whole genome shotgun (WGS) entry which is preliminary data.</text>
</comment>
<protein>
    <recommendedName>
        <fullName evidence="1">Enoyl reductase (ER) domain-containing protein</fullName>
    </recommendedName>
</protein>
<dbReference type="Gene3D" id="3.40.50.720">
    <property type="entry name" value="NAD(P)-binding Rossmann-like Domain"/>
    <property type="match status" value="1"/>
</dbReference>
<dbReference type="AlphaFoldDB" id="A0A9W8XGQ3"/>
<evidence type="ECO:0000259" key="1">
    <source>
        <dbReference type="SMART" id="SM00829"/>
    </source>
</evidence>
<dbReference type="GO" id="GO:0016491">
    <property type="term" value="F:oxidoreductase activity"/>
    <property type="evidence" value="ECO:0007669"/>
    <property type="project" value="InterPro"/>
</dbReference>
<dbReference type="InterPro" id="IPR050700">
    <property type="entry name" value="YIM1/Zinc_Alcohol_DH_Fams"/>
</dbReference>
<dbReference type="SMART" id="SM00829">
    <property type="entry name" value="PKS_ER"/>
    <property type="match status" value="1"/>
</dbReference>
<dbReference type="Pfam" id="PF13602">
    <property type="entry name" value="ADH_zinc_N_2"/>
    <property type="match status" value="1"/>
</dbReference>
<dbReference type="Proteomes" id="UP001140513">
    <property type="component" value="Unassembled WGS sequence"/>
</dbReference>
<dbReference type="InterPro" id="IPR036291">
    <property type="entry name" value="NAD(P)-bd_dom_sf"/>
</dbReference>